<keyword evidence="2" id="KW-1185">Reference proteome</keyword>
<dbReference type="RefSeq" id="WP_078697468.1">
    <property type="nucleotide sequence ID" value="NZ_FUYH01000025.1"/>
</dbReference>
<name>A0A1T4Y6P4_9CLOT</name>
<accession>A0A1T4Y6P4</accession>
<dbReference type="Pfam" id="PF12643">
    <property type="entry name" value="MazG-like"/>
    <property type="match status" value="1"/>
</dbReference>
<dbReference type="OrthoDB" id="2381770at2"/>
<dbReference type="GO" id="GO:0009143">
    <property type="term" value="P:nucleoside triphosphate catabolic process"/>
    <property type="evidence" value="ECO:0007669"/>
    <property type="project" value="InterPro"/>
</dbReference>
<evidence type="ECO:0000313" key="1">
    <source>
        <dbReference type="EMBL" id="SKA97514.1"/>
    </source>
</evidence>
<dbReference type="InterPro" id="IPR025984">
    <property type="entry name" value="DCTPP"/>
</dbReference>
<dbReference type="EMBL" id="FUYH01000025">
    <property type="protein sequence ID" value="SKA97514.1"/>
    <property type="molecule type" value="Genomic_DNA"/>
</dbReference>
<dbReference type="GO" id="GO:0047429">
    <property type="term" value="F:nucleoside triphosphate diphosphatase activity"/>
    <property type="evidence" value="ECO:0007669"/>
    <property type="project" value="InterPro"/>
</dbReference>
<sequence length="108" mass="12507">MNNEDFDIMSNIKLIDSYKAYLLSSVADLFATMAKGNKGDIEDIKDEIAEIIIFSYLISKRLGLEYSVIDERVIKKLKIGILEENTVEKEFQDYSRLISYMKNGRKIE</sequence>
<organism evidence="1 2">
    <name type="scientific">Caloramator quimbayensis</name>
    <dbReference type="NCBI Taxonomy" id="1147123"/>
    <lineage>
        <taxon>Bacteria</taxon>
        <taxon>Bacillati</taxon>
        <taxon>Bacillota</taxon>
        <taxon>Clostridia</taxon>
        <taxon>Eubacteriales</taxon>
        <taxon>Clostridiaceae</taxon>
        <taxon>Caloramator</taxon>
    </lineage>
</organism>
<dbReference type="AlphaFoldDB" id="A0A1T4Y6P4"/>
<reference evidence="2" key="1">
    <citation type="submission" date="2017-02" db="EMBL/GenBank/DDBJ databases">
        <authorList>
            <person name="Varghese N."/>
            <person name="Submissions S."/>
        </authorList>
    </citation>
    <scope>NUCLEOTIDE SEQUENCE [LARGE SCALE GENOMIC DNA]</scope>
    <source>
        <strain evidence="2">USBA 833</strain>
    </source>
</reference>
<proteinExistence type="predicted"/>
<evidence type="ECO:0000313" key="2">
    <source>
        <dbReference type="Proteomes" id="UP000190105"/>
    </source>
</evidence>
<gene>
    <name evidence="1" type="ORF">SAMN05443428_12534</name>
</gene>
<protein>
    <submittedName>
        <fullName evidence="1">MazG-like family protein</fullName>
    </submittedName>
</protein>
<dbReference type="Proteomes" id="UP000190105">
    <property type="component" value="Unassembled WGS sequence"/>
</dbReference>
<dbReference type="STRING" id="1147123.SAMN05443428_12534"/>